<reference evidence="1 2" key="1">
    <citation type="submission" date="2012-07" db="EMBL/GenBank/DDBJ databases">
        <title>The Genome Sequence of Actinomyces turicensis ACS-279-V-COL4.</title>
        <authorList>
            <consortium name="The Broad Institute Genome Sequencing Platform"/>
            <person name="Earl A."/>
            <person name="Ward D."/>
            <person name="Feldgarden M."/>
            <person name="Gevers D."/>
            <person name="Saerens B."/>
            <person name="Vaneechoutte M."/>
            <person name="Walker B."/>
            <person name="Young S.K."/>
            <person name="Zeng Q."/>
            <person name="Gargeya S."/>
            <person name="Fitzgerald M."/>
            <person name="Haas B."/>
            <person name="Abouelleil A."/>
            <person name="Alvarado L."/>
            <person name="Arachchi H.M."/>
            <person name="Berlin A."/>
            <person name="Chapman S.B."/>
            <person name="Goldberg J."/>
            <person name="Griggs A."/>
            <person name="Gujja S."/>
            <person name="Hansen M."/>
            <person name="Howarth C."/>
            <person name="Imamovic A."/>
            <person name="Larimer J."/>
            <person name="McCowen C."/>
            <person name="Montmayeur A."/>
            <person name="Murphy C."/>
            <person name="Neiman D."/>
            <person name="Pearson M."/>
            <person name="Priest M."/>
            <person name="Roberts A."/>
            <person name="Saif S."/>
            <person name="Shea T."/>
            <person name="Sisk P."/>
            <person name="Sykes S."/>
            <person name="Wortman J."/>
            <person name="Nusbaum C."/>
            <person name="Birren B."/>
        </authorList>
    </citation>
    <scope>NUCLEOTIDE SEQUENCE [LARGE SCALE GENOMIC DNA]</scope>
    <source>
        <strain evidence="1 2">ACS-279-V-Col4</strain>
    </source>
</reference>
<dbReference type="SFLD" id="SFLDS00003">
    <property type="entry name" value="Haloacid_Dehalogenase"/>
    <property type="match status" value="1"/>
</dbReference>
<name>K0YVU9_9ACTO</name>
<accession>K0YVU9</accession>
<evidence type="ECO:0000313" key="2">
    <source>
        <dbReference type="Proteomes" id="UP000003994"/>
    </source>
</evidence>
<evidence type="ECO:0000313" key="1">
    <source>
        <dbReference type="EMBL" id="EJZ87801.1"/>
    </source>
</evidence>
<dbReference type="AlphaFoldDB" id="K0YVU9"/>
<keyword evidence="1" id="KW-0378">Hydrolase</keyword>
<dbReference type="EMBL" id="AGWQ01000003">
    <property type="protein sequence ID" value="EJZ87801.1"/>
    <property type="molecule type" value="Genomic_DNA"/>
</dbReference>
<dbReference type="PATRIC" id="fig|883077.3.peg.422"/>
<dbReference type="PANTHER" id="PTHR10000:SF53">
    <property type="entry name" value="5-AMINO-6-(5-PHOSPHO-D-RIBITYLAMINO)URACIL PHOSPHATASE YBJI-RELATED"/>
    <property type="match status" value="1"/>
</dbReference>
<dbReference type="Pfam" id="PF08282">
    <property type="entry name" value="Hydrolase_3"/>
    <property type="match status" value="1"/>
</dbReference>
<sequence length="303" mass="32895">MSDTSPTIGDNRSMTLLEPTDLSSLATDCDLRLVAVDMDGTLLDDDKNFPERLPELLDIMDERGIVFAPSSGRQAWTLLDMFPGRPGMTVIAENGAIVMKDGKEVSSSPIDHETLHRAIDMVRDAVATGINGGLVMCGKQFAYVERTDDLFVDGVLPYYHRTKRIADQHEIIDMIDSGEIDDDIVKLAVMCLDPVGPLAEATLANFADTHQYAVSGDNWADLQIRGVDKGDAVLALQDALGVTPAQTAAFGDFHNDISMFKYADWSFAMANAHADVVAEARYIAPSNNEDGVGQVVRTLIGDD</sequence>
<dbReference type="NCBIfam" id="TIGR01484">
    <property type="entry name" value="HAD-SF-IIB"/>
    <property type="match status" value="1"/>
</dbReference>
<keyword evidence="2" id="KW-1185">Reference proteome</keyword>
<dbReference type="HOGENOM" id="CLU_044146_5_1_11"/>
<dbReference type="STRING" id="883077.HMPREF9241_00429"/>
<dbReference type="GO" id="GO:0000287">
    <property type="term" value="F:magnesium ion binding"/>
    <property type="evidence" value="ECO:0007669"/>
    <property type="project" value="TreeGrafter"/>
</dbReference>
<dbReference type="Gene3D" id="3.40.50.1000">
    <property type="entry name" value="HAD superfamily/HAD-like"/>
    <property type="match status" value="1"/>
</dbReference>
<dbReference type="CDD" id="cd07518">
    <property type="entry name" value="HAD_YbiV-Like"/>
    <property type="match status" value="1"/>
</dbReference>
<dbReference type="GO" id="GO:0005829">
    <property type="term" value="C:cytosol"/>
    <property type="evidence" value="ECO:0007669"/>
    <property type="project" value="TreeGrafter"/>
</dbReference>
<protein>
    <submittedName>
        <fullName evidence="1">Cof-like hydrolase</fullName>
    </submittedName>
</protein>
<organism evidence="1 2">
    <name type="scientific">Schaalia turicensis ACS-279-V-Col4</name>
    <dbReference type="NCBI Taxonomy" id="883077"/>
    <lineage>
        <taxon>Bacteria</taxon>
        <taxon>Bacillati</taxon>
        <taxon>Actinomycetota</taxon>
        <taxon>Actinomycetes</taxon>
        <taxon>Actinomycetales</taxon>
        <taxon>Actinomycetaceae</taxon>
        <taxon>Schaalia</taxon>
    </lineage>
</organism>
<dbReference type="Proteomes" id="UP000003994">
    <property type="component" value="Unassembled WGS sequence"/>
</dbReference>
<dbReference type="SFLD" id="SFLDG01140">
    <property type="entry name" value="C2.B:_Phosphomannomutase_and_P"/>
    <property type="match status" value="1"/>
</dbReference>
<comment type="caution">
    <text evidence="1">The sequence shown here is derived from an EMBL/GenBank/DDBJ whole genome shotgun (WGS) entry which is preliminary data.</text>
</comment>
<dbReference type="InterPro" id="IPR036412">
    <property type="entry name" value="HAD-like_sf"/>
</dbReference>
<dbReference type="InterPro" id="IPR006379">
    <property type="entry name" value="HAD-SF_hydro_IIB"/>
</dbReference>
<dbReference type="Gene3D" id="3.30.1240.10">
    <property type="match status" value="1"/>
</dbReference>
<dbReference type="InterPro" id="IPR023214">
    <property type="entry name" value="HAD_sf"/>
</dbReference>
<proteinExistence type="predicted"/>
<dbReference type="eggNOG" id="COG0561">
    <property type="taxonomic scope" value="Bacteria"/>
</dbReference>
<dbReference type="PANTHER" id="PTHR10000">
    <property type="entry name" value="PHOSPHOSERINE PHOSPHATASE"/>
    <property type="match status" value="1"/>
</dbReference>
<dbReference type="SUPFAM" id="SSF56784">
    <property type="entry name" value="HAD-like"/>
    <property type="match status" value="1"/>
</dbReference>
<gene>
    <name evidence="1" type="ORF">HMPREF9241_00429</name>
</gene>
<dbReference type="GO" id="GO:0016791">
    <property type="term" value="F:phosphatase activity"/>
    <property type="evidence" value="ECO:0007669"/>
    <property type="project" value="TreeGrafter"/>
</dbReference>